<dbReference type="SUPFAM" id="SSF52172">
    <property type="entry name" value="CheY-like"/>
    <property type="match status" value="1"/>
</dbReference>
<dbReference type="KEGG" id="sbu:SpiBuddy_2491"/>
<evidence type="ECO:0000259" key="2">
    <source>
        <dbReference type="PROSITE" id="PS50110"/>
    </source>
</evidence>
<dbReference type="HOGENOM" id="CLU_000445_14_2_12"/>
<organism evidence="3 4">
    <name type="scientific">Sphaerochaeta globosa (strain ATCC BAA-1886 / DSM 22777 / Buddy)</name>
    <name type="common">Spirochaeta sp. (strain Buddy)</name>
    <dbReference type="NCBI Taxonomy" id="158189"/>
    <lineage>
        <taxon>Bacteria</taxon>
        <taxon>Pseudomonadati</taxon>
        <taxon>Spirochaetota</taxon>
        <taxon>Spirochaetia</taxon>
        <taxon>Spirochaetales</taxon>
        <taxon>Sphaerochaetaceae</taxon>
        <taxon>Sphaerochaeta</taxon>
    </lineage>
</organism>
<gene>
    <name evidence="3" type="ordered locus">SpiBuddy_2491</name>
</gene>
<accession>F0RRP5</accession>
<dbReference type="SMART" id="SM00850">
    <property type="entry name" value="LytTR"/>
    <property type="match status" value="1"/>
</dbReference>
<dbReference type="InterPro" id="IPR046947">
    <property type="entry name" value="LytR-like"/>
</dbReference>
<dbReference type="GO" id="GO:0003677">
    <property type="term" value="F:DNA binding"/>
    <property type="evidence" value="ECO:0007669"/>
    <property type="project" value="InterPro"/>
</dbReference>
<dbReference type="InterPro" id="IPR007492">
    <property type="entry name" value="LytTR_DNA-bd_dom"/>
</dbReference>
<feature type="domain" description="Response regulatory" evidence="2">
    <location>
        <begin position="3"/>
        <end position="121"/>
    </location>
</feature>
<sequence length="244" mass="28148">MLDIAICDDDPGQLALIHSYTAQFVQENNIQASIHQFMHPDELLRTCEKRRYHLYILDIVMPMLNGVEVGKTIREHDQQAIILYATSEPSFALQSFATNPINYLLKPIDKQQLFRTLSLAVSKLNLPQEHTCTVKTQEGMRVLRFSEIVCCEYCDHTVIYTLTDARTVTTKVIKGTFSHHIEPLLKDKRFLRPHVSYILNMEYVEGFTKTRFTLRSGLSVPIVAKQYCTIRDTYLDYLATKGQL</sequence>
<dbReference type="EMBL" id="CP002541">
    <property type="protein sequence ID" value="ADY14304.1"/>
    <property type="molecule type" value="Genomic_DNA"/>
</dbReference>
<dbReference type="STRING" id="158189.SpiBuddy_2491"/>
<dbReference type="AlphaFoldDB" id="F0RRP5"/>
<dbReference type="Gene3D" id="3.40.50.2300">
    <property type="match status" value="1"/>
</dbReference>
<dbReference type="RefSeq" id="WP_013608149.1">
    <property type="nucleotide sequence ID" value="NC_015152.1"/>
</dbReference>
<keyword evidence="4" id="KW-1185">Reference proteome</keyword>
<evidence type="ECO:0000313" key="4">
    <source>
        <dbReference type="Proteomes" id="UP000008466"/>
    </source>
</evidence>
<dbReference type="GO" id="GO:0000156">
    <property type="term" value="F:phosphorelay response regulator activity"/>
    <property type="evidence" value="ECO:0007669"/>
    <property type="project" value="InterPro"/>
</dbReference>
<dbReference type="Pfam" id="PF00072">
    <property type="entry name" value="Response_reg"/>
    <property type="match status" value="1"/>
</dbReference>
<dbReference type="OrthoDB" id="341603at2"/>
<dbReference type="Pfam" id="PF04397">
    <property type="entry name" value="LytTR"/>
    <property type="match status" value="1"/>
</dbReference>
<name>F0RRP5_SPHGB</name>
<proteinExistence type="predicted"/>
<keyword evidence="1" id="KW-0597">Phosphoprotein</keyword>
<reference evidence="4" key="1">
    <citation type="submission" date="2011-02" db="EMBL/GenBank/DDBJ databases">
        <title>Complete sequence of Spirochaeta sp. Buddy.</title>
        <authorList>
            <person name="Lucas S."/>
            <person name="Copeland A."/>
            <person name="Lapidus A."/>
            <person name="Cheng J.-F."/>
            <person name="Goodwin L."/>
            <person name="Pitluck S."/>
            <person name="Zeytun A."/>
            <person name="Detter J.C."/>
            <person name="Han C."/>
            <person name="Tapia R."/>
            <person name="Land M."/>
            <person name="Hauser L."/>
            <person name="Kyrpides N."/>
            <person name="Ivanova N."/>
            <person name="Mikhailova N."/>
            <person name="Pagani I."/>
            <person name="Ritalahti K.M."/>
            <person name="Loeffler F.E."/>
            <person name="Woyke T."/>
        </authorList>
    </citation>
    <scope>NUCLEOTIDE SEQUENCE [LARGE SCALE GENOMIC DNA]</scope>
    <source>
        <strain evidence="4">ATCC BAA-1886 / DSM 22777 / Buddy</strain>
    </source>
</reference>
<dbReference type="PANTHER" id="PTHR37299:SF1">
    <property type="entry name" value="STAGE 0 SPORULATION PROTEIN A HOMOLOG"/>
    <property type="match status" value="1"/>
</dbReference>
<dbReference type="eggNOG" id="COG3279">
    <property type="taxonomic scope" value="Bacteria"/>
</dbReference>
<feature type="modified residue" description="4-aspartylphosphate" evidence="1">
    <location>
        <position position="58"/>
    </location>
</feature>
<dbReference type="SMART" id="SM00448">
    <property type="entry name" value="REC"/>
    <property type="match status" value="1"/>
</dbReference>
<evidence type="ECO:0000313" key="3">
    <source>
        <dbReference type="EMBL" id="ADY14304.1"/>
    </source>
</evidence>
<dbReference type="InterPro" id="IPR011006">
    <property type="entry name" value="CheY-like_superfamily"/>
</dbReference>
<evidence type="ECO:0000256" key="1">
    <source>
        <dbReference type="PROSITE-ProRule" id="PRU00169"/>
    </source>
</evidence>
<dbReference type="Proteomes" id="UP000008466">
    <property type="component" value="Chromosome"/>
</dbReference>
<dbReference type="InterPro" id="IPR001789">
    <property type="entry name" value="Sig_transdc_resp-reg_receiver"/>
</dbReference>
<dbReference type="PANTHER" id="PTHR37299">
    <property type="entry name" value="TRANSCRIPTIONAL REGULATOR-RELATED"/>
    <property type="match status" value="1"/>
</dbReference>
<dbReference type="Gene3D" id="2.40.50.1020">
    <property type="entry name" value="LytTr DNA-binding domain"/>
    <property type="match status" value="1"/>
</dbReference>
<protein>
    <submittedName>
        <fullName evidence="3">Two component transcriptional regulator, LytTR family</fullName>
    </submittedName>
</protein>
<dbReference type="PROSITE" id="PS50110">
    <property type="entry name" value="RESPONSE_REGULATORY"/>
    <property type="match status" value="1"/>
</dbReference>